<dbReference type="CDD" id="cd12173">
    <property type="entry name" value="PGDH_4"/>
    <property type="match status" value="1"/>
</dbReference>
<dbReference type="SUPFAM" id="SSF55021">
    <property type="entry name" value="ACT-like"/>
    <property type="match status" value="1"/>
</dbReference>
<evidence type="ECO:0000256" key="12">
    <source>
        <dbReference type="ARBA" id="ARBA00048731"/>
    </source>
</evidence>
<keyword evidence="16" id="KW-1185">Reference proteome</keyword>
<comment type="catalytic activity">
    <reaction evidence="11">
        <text>(R)-2-hydroxyglutarate + NAD(+) = 2-oxoglutarate + NADH + H(+)</text>
        <dbReference type="Rhea" id="RHEA:49612"/>
        <dbReference type="ChEBI" id="CHEBI:15378"/>
        <dbReference type="ChEBI" id="CHEBI:15801"/>
        <dbReference type="ChEBI" id="CHEBI:16810"/>
        <dbReference type="ChEBI" id="CHEBI:57540"/>
        <dbReference type="ChEBI" id="CHEBI:57945"/>
        <dbReference type="EC" id="1.1.1.399"/>
    </reaction>
</comment>
<dbReference type="EMBL" id="FWWY01000001">
    <property type="protein sequence ID" value="SMC05403.1"/>
    <property type="molecule type" value="Genomic_DNA"/>
</dbReference>
<keyword evidence="13" id="KW-0028">Amino-acid biosynthesis</keyword>
<evidence type="ECO:0000256" key="8">
    <source>
        <dbReference type="ARBA" id="ARBA00023002"/>
    </source>
</evidence>
<keyword evidence="10 13" id="KW-0718">Serine biosynthesis</keyword>
<dbReference type="SUPFAM" id="SSF52283">
    <property type="entry name" value="Formate/glycerate dehydrogenase catalytic domain-like"/>
    <property type="match status" value="1"/>
</dbReference>
<keyword evidence="6" id="KW-0597">Phosphoprotein</keyword>
<organism evidence="15 16">
    <name type="scientific">Sulfobacillus thermosulfidooxidans (strain DSM 9293 / VKM B-1269 / AT-1)</name>
    <dbReference type="NCBI Taxonomy" id="929705"/>
    <lineage>
        <taxon>Bacteria</taxon>
        <taxon>Bacillati</taxon>
        <taxon>Bacillota</taxon>
        <taxon>Clostridia</taxon>
        <taxon>Eubacteriales</taxon>
        <taxon>Clostridiales Family XVII. Incertae Sedis</taxon>
        <taxon>Sulfobacillus</taxon>
    </lineage>
</organism>
<dbReference type="STRING" id="28034.BFX07_09080"/>
<dbReference type="InterPro" id="IPR006139">
    <property type="entry name" value="D-isomer_2_OHA_DH_cat_dom"/>
</dbReference>
<reference evidence="16" key="1">
    <citation type="submission" date="2017-04" db="EMBL/GenBank/DDBJ databases">
        <authorList>
            <person name="Varghese N."/>
            <person name="Submissions S."/>
        </authorList>
    </citation>
    <scope>NUCLEOTIDE SEQUENCE [LARGE SCALE GENOMIC DNA]</scope>
    <source>
        <strain evidence="16">DSM 9293</strain>
    </source>
</reference>
<dbReference type="Pfam" id="PF00389">
    <property type="entry name" value="2-Hacid_dh"/>
    <property type="match status" value="1"/>
</dbReference>
<dbReference type="PANTHER" id="PTHR42938">
    <property type="entry name" value="FORMATE DEHYDROGENASE 1"/>
    <property type="match status" value="1"/>
</dbReference>
<keyword evidence="8 13" id="KW-0560">Oxidoreductase</keyword>
<dbReference type="SUPFAM" id="SSF143548">
    <property type="entry name" value="Serine metabolism enzymes domain"/>
    <property type="match status" value="1"/>
</dbReference>
<evidence type="ECO:0000313" key="15">
    <source>
        <dbReference type="EMBL" id="SMC05403.1"/>
    </source>
</evidence>
<sequence>MTRPRILITETLGQEGIDMLREVADVDAYDLLPKEQLPEILGDYDAVIIRSAHRLPREVLMNRPRLKVVARAGSGVDNVDLKACTEFGIAVVNAPGANAIAAAEQAFGHMLTILRNIHLGDAHVREGGWNRKKFLGGELHDRRLGIIGFGKVGREAARIAHGFRMTVYAYDPFVSDEIFQAHNVTRIDSLEELMPVSDILTLHTPKSGPQIGMDLLSRLPKGAIVVNVARGGMIDEAALAELLDMGHLLGVGLDVFSQEPPPKDFPLFRHPRAVLTPHLGGSTQEAMTGVAVMTAKGVIAALQGQTPPNIVNVPVPPLTPDEFGILDEGARVVGRIFAQMNKTLTVPLVLTLKGPIAKNAIPWLKQTVIAAVLSEQLDGRVNAVNALIKAEEQGLKLLVEEAGPNQAPALSLRLEGHSETTTEVVLDNHVPRLRRINGIAMDLPWPKNALMTVHNDAPGVVGKVGTLVGQYNINIGNLHLGRDEKAHQALMILSLDQTAPEELVRDLKQIPEIRQVFVF</sequence>
<dbReference type="InterPro" id="IPR045865">
    <property type="entry name" value="ACT-like_dom_sf"/>
</dbReference>
<gene>
    <name evidence="15" type="ORF">SAMN00768000_2229</name>
</gene>
<comment type="pathway">
    <text evidence="2 13">Amino-acid biosynthesis; L-serine biosynthesis; L-serine from 3-phospho-D-glycerate: step 1/3.</text>
</comment>
<dbReference type="CDD" id="cd04902">
    <property type="entry name" value="ACT_3PGDH-xct"/>
    <property type="match status" value="1"/>
</dbReference>
<accession>A0A1W1WI28</accession>
<dbReference type="PROSITE" id="PS00065">
    <property type="entry name" value="D_2_HYDROXYACID_DH_1"/>
    <property type="match status" value="1"/>
</dbReference>
<comment type="function">
    <text evidence="1">Catalyzes the reversible oxidation of 3-phospho-D-glycerate to 3-phosphonooxypyruvate, the first step of the phosphorylated L-serine biosynthesis pathway. Also catalyzes the reversible oxidation of 2-hydroxyglutarate to 2-oxoglutarate.</text>
</comment>
<dbReference type="InterPro" id="IPR029752">
    <property type="entry name" value="D-isomer_DH_CS1"/>
</dbReference>
<comment type="catalytic activity">
    <reaction evidence="12 13">
        <text>(2R)-3-phosphoglycerate + NAD(+) = 3-phosphooxypyruvate + NADH + H(+)</text>
        <dbReference type="Rhea" id="RHEA:12641"/>
        <dbReference type="ChEBI" id="CHEBI:15378"/>
        <dbReference type="ChEBI" id="CHEBI:18110"/>
        <dbReference type="ChEBI" id="CHEBI:57540"/>
        <dbReference type="ChEBI" id="CHEBI:57945"/>
        <dbReference type="ChEBI" id="CHEBI:58272"/>
        <dbReference type="EC" id="1.1.1.95"/>
    </reaction>
</comment>
<evidence type="ECO:0000256" key="1">
    <source>
        <dbReference type="ARBA" id="ARBA00003800"/>
    </source>
</evidence>
<dbReference type="OrthoDB" id="9805416at2"/>
<evidence type="ECO:0000256" key="9">
    <source>
        <dbReference type="ARBA" id="ARBA00023027"/>
    </source>
</evidence>
<dbReference type="AlphaFoldDB" id="A0A1W1WI28"/>
<evidence type="ECO:0000256" key="6">
    <source>
        <dbReference type="ARBA" id="ARBA00022553"/>
    </source>
</evidence>
<dbReference type="EC" id="1.1.1.95" evidence="13"/>
<dbReference type="PROSITE" id="PS51671">
    <property type="entry name" value="ACT"/>
    <property type="match status" value="1"/>
</dbReference>
<evidence type="ECO:0000313" key="16">
    <source>
        <dbReference type="Proteomes" id="UP000192660"/>
    </source>
</evidence>
<evidence type="ECO:0000256" key="10">
    <source>
        <dbReference type="ARBA" id="ARBA00023299"/>
    </source>
</evidence>
<keyword evidence="7" id="KW-0007">Acetylation</keyword>
<evidence type="ECO:0000256" key="3">
    <source>
        <dbReference type="ARBA" id="ARBA00005854"/>
    </source>
</evidence>
<comment type="similarity">
    <text evidence="3 13">Belongs to the D-isomer specific 2-hydroxyacid dehydrogenase family.</text>
</comment>
<dbReference type="GO" id="GO:0051287">
    <property type="term" value="F:NAD binding"/>
    <property type="evidence" value="ECO:0007669"/>
    <property type="project" value="UniProtKB-UniRule"/>
</dbReference>
<dbReference type="InterPro" id="IPR029009">
    <property type="entry name" value="ASB_dom_sf"/>
</dbReference>
<evidence type="ECO:0000256" key="7">
    <source>
        <dbReference type="ARBA" id="ARBA00022990"/>
    </source>
</evidence>
<name>A0A1W1WI28_SULTA</name>
<dbReference type="Gene3D" id="3.30.1330.90">
    <property type="entry name" value="D-3-phosphoglycerate dehydrogenase, domain 3"/>
    <property type="match status" value="1"/>
</dbReference>
<evidence type="ECO:0000256" key="2">
    <source>
        <dbReference type="ARBA" id="ARBA00005216"/>
    </source>
</evidence>
<dbReference type="InterPro" id="IPR006236">
    <property type="entry name" value="PGDH"/>
</dbReference>
<dbReference type="FunFam" id="3.30.70.260:FF:000008">
    <property type="entry name" value="D-3-phosphoglycerate dehydrogenase, chloroplastic"/>
    <property type="match status" value="1"/>
</dbReference>
<keyword evidence="9 13" id="KW-0520">NAD</keyword>
<protein>
    <recommendedName>
        <fullName evidence="5 13">D-3-phosphoglycerate dehydrogenase</fullName>
        <ecNumber evidence="13">1.1.1.95</ecNumber>
    </recommendedName>
</protein>
<dbReference type="Proteomes" id="UP000192660">
    <property type="component" value="Unassembled WGS sequence"/>
</dbReference>
<dbReference type="PANTHER" id="PTHR42938:SF22">
    <property type="entry name" value="D-3-PHOSPHOGLYCERATE DEHYDROGENASE"/>
    <property type="match status" value="1"/>
</dbReference>
<evidence type="ECO:0000256" key="13">
    <source>
        <dbReference type="RuleBase" id="RU363003"/>
    </source>
</evidence>
<dbReference type="GO" id="GO:0004617">
    <property type="term" value="F:phosphoglycerate dehydrogenase activity"/>
    <property type="evidence" value="ECO:0007669"/>
    <property type="project" value="UniProtKB-UniRule"/>
</dbReference>
<proteinExistence type="inferred from homology"/>
<dbReference type="RefSeq" id="WP_020373971.1">
    <property type="nucleotide sequence ID" value="NZ_FWWY01000001.1"/>
</dbReference>
<evidence type="ECO:0000256" key="5">
    <source>
        <dbReference type="ARBA" id="ARBA00021582"/>
    </source>
</evidence>
<dbReference type="Gene3D" id="3.30.70.260">
    <property type="match status" value="1"/>
</dbReference>
<dbReference type="InterPro" id="IPR002912">
    <property type="entry name" value="ACT_dom"/>
</dbReference>
<evidence type="ECO:0000256" key="4">
    <source>
        <dbReference type="ARBA" id="ARBA00011881"/>
    </source>
</evidence>
<dbReference type="UniPathway" id="UPA00135">
    <property type="reaction ID" value="UER00196"/>
</dbReference>
<dbReference type="Gene3D" id="3.40.50.720">
    <property type="entry name" value="NAD(P)-binding Rossmann-like Domain"/>
    <property type="match status" value="2"/>
</dbReference>
<evidence type="ECO:0000259" key="14">
    <source>
        <dbReference type="PROSITE" id="PS51671"/>
    </source>
</evidence>
<comment type="subunit">
    <text evidence="4">Homotetramer.</text>
</comment>
<dbReference type="SUPFAM" id="SSF51735">
    <property type="entry name" value="NAD(P)-binding Rossmann-fold domains"/>
    <property type="match status" value="1"/>
</dbReference>
<dbReference type="InterPro" id="IPR036291">
    <property type="entry name" value="NAD(P)-bd_dom_sf"/>
</dbReference>
<dbReference type="NCBIfam" id="TIGR01327">
    <property type="entry name" value="PGDH"/>
    <property type="match status" value="1"/>
</dbReference>
<evidence type="ECO:0000256" key="11">
    <source>
        <dbReference type="ARBA" id="ARBA00048126"/>
    </source>
</evidence>
<dbReference type="GO" id="GO:0006564">
    <property type="term" value="P:L-serine biosynthetic process"/>
    <property type="evidence" value="ECO:0007669"/>
    <property type="project" value="UniProtKB-UniRule"/>
</dbReference>
<dbReference type="InterPro" id="IPR006140">
    <property type="entry name" value="D-isomer_DH_NAD-bd"/>
</dbReference>
<dbReference type="Pfam" id="PF01842">
    <property type="entry name" value="ACT"/>
    <property type="match status" value="1"/>
</dbReference>
<dbReference type="Pfam" id="PF02826">
    <property type="entry name" value="2-Hacid_dh_C"/>
    <property type="match status" value="1"/>
</dbReference>
<feature type="domain" description="ACT" evidence="14">
    <location>
        <begin position="449"/>
        <end position="519"/>
    </location>
</feature>